<accession>A0ABV8A158</accession>
<proteinExistence type="predicted"/>
<gene>
    <name evidence="1" type="ORF">ACFOPQ_01180</name>
</gene>
<dbReference type="EMBL" id="JBHRZF010000011">
    <property type="protein sequence ID" value="MFC3859387.1"/>
    <property type="molecule type" value="Genomic_DNA"/>
</dbReference>
<keyword evidence="2" id="KW-1185">Reference proteome</keyword>
<comment type="caution">
    <text evidence="1">The sequence shown here is derived from an EMBL/GenBank/DDBJ whole genome shotgun (WGS) entry which is preliminary data.</text>
</comment>
<dbReference type="RefSeq" id="WP_380075553.1">
    <property type="nucleotide sequence ID" value="NZ_JBHRZF010000011.1"/>
</dbReference>
<sequence>MSNLLKLHPEFRVVLPEGATGGTGKLEYQGVYKVAAMLAGASTRIKVIIPDPATPRLGKIVNVTNNGDVLVLGALMGDPLPPYVTLTIYPTLASGKPDPVTLEGRPHEYPTGSGFWDLHDIGEDPNGPVVTSREQQINLLSATAAANEAAGKVTAEVTRWNAEQQGVQSWKADLEADIAQSTDLMLGVANSVPYANLAAFPPASTMKNRGAIAGDTGAVYQSNGTTWGNPVAYITTPSKTITPAGTNAQAQRVVSDLGVVYDLDTSGAAVDGIRYKQIGPLLTKYRRTSIAPIDVREGGAKADAGERDLNAGTDSTAIIQAALNAAASGNVRRVTGGGLVYRVNDSITVPVGVELADIILQIGTNGKTGVLVNTRSKFYGRIIGRGSISPDGVTYLQETGIAPATADVRRAVIEAECEHMALGVNGRFAGGNGTNVRNWDLNVRVQDIVGRVGFSQGYGLLLPGAVGCKGKLWGENIVRHGLYLSAGARDNVFDVDLEDVTSNSAVQLNTATDQPSTEGNTVTGKIRNSYVGCTLYQQAAASGLSDNGGATRENDIRLTITGGSNSKYALLAEGLPGATGTCRNNNFDGTRVLGAFVSNVGGTKSPLVKLRGTPNATWRNCTIAATHDFHMLALEHGALAGNVSPIDVGLIDVRGGIIDTMGGANTAIYSSVVLGTVAVNNIELRTTGAKFFYSGDAQTYRTGSLRRARGNASFADVPAGGSAELTVTWPQAITAPRITATVTSVSGVASGETVQAYSVTSTSAKLRAFNKRTQPQTIDVHYFVEGD</sequence>
<dbReference type="Proteomes" id="UP001595748">
    <property type="component" value="Unassembled WGS sequence"/>
</dbReference>
<evidence type="ECO:0000313" key="1">
    <source>
        <dbReference type="EMBL" id="MFC3859387.1"/>
    </source>
</evidence>
<protein>
    <submittedName>
        <fullName evidence="1">Uncharacterized protein</fullName>
    </submittedName>
</protein>
<evidence type="ECO:0000313" key="2">
    <source>
        <dbReference type="Proteomes" id="UP001595748"/>
    </source>
</evidence>
<reference evidence="2" key="1">
    <citation type="journal article" date="2019" name="Int. J. Syst. Evol. Microbiol.">
        <title>The Global Catalogue of Microorganisms (GCM) 10K type strain sequencing project: providing services to taxonomists for standard genome sequencing and annotation.</title>
        <authorList>
            <consortium name="The Broad Institute Genomics Platform"/>
            <consortium name="The Broad Institute Genome Sequencing Center for Infectious Disease"/>
            <person name="Wu L."/>
            <person name="Ma J."/>
        </authorList>
    </citation>
    <scope>NUCLEOTIDE SEQUENCE [LARGE SCALE GENOMIC DNA]</scope>
    <source>
        <strain evidence="2">CCTCC AB 2013263</strain>
    </source>
</reference>
<organism evidence="1 2">
    <name type="scientific">Deinococcus antarcticus</name>
    <dbReference type="NCBI Taxonomy" id="1298767"/>
    <lineage>
        <taxon>Bacteria</taxon>
        <taxon>Thermotogati</taxon>
        <taxon>Deinococcota</taxon>
        <taxon>Deinococci</taxon>
        <taxon>Deinococcales</taxon>
        <taxon>Deinococcaceae</taxon>
        <taxon>Deinococcus</taxon>
    </lineage>
</organism>
<name>A0ABV8A158_9DEIO</name>